<dbReference type="EMBL" id="FRCT01000006">
    <property type="protein sequence ID" value="SHM55341.1"/>
    <property type="molecule type" value="Genomic_DNA"/>
</dbReference>
<keyword evidence="1" id="KW-1133">Transmembrane helix</keyword>
<accession>A0A1M7JQZ4</accession>
<evidence type="ECO:0000313" key="3">
    <source>
        <dbReference type="Proteomes" id="UP000184394"/>
    </source>
</evidence>
<organism evidence="2 3">
    <name type="scientific">Ruminococcus flavefaciens</name>
    <dbReference type="NCBI Taxonomy" id="1265"/>
    <lineage>
        <taxon>Bacteria</taxon>
        <taxon>Bacillati</taxon>
        <taxon>Bacillota</taxon>
        <taxon>Clostridia</taxon>
        <taxon>Eubacteriales</taxon>
        <taxon>Oscillospiraceae</taxon>
        <taxon>Ruminococcus</taxon>
    </lineage>
</organism>
<protein>
    <submittedName>
        <fullName evidence="2">Uncharacterized protein</fullName>
    </submittedName>
</protein>
<name>A0A1M7JQZ4_RUMFL</name>
<evidence type="ECO:0000313" key="2">
    <source>
        <dbReference type="EMBL" id="SHM55341.1"/>
    </source>
</evidence>
<keyword evidence="1" id="KW-0472">Membrane</keyword>
<gene>
    <name evidence="2" type="ORF">SAMN04487860_106162</name>
</gene>
<sequence>MTNKLKNEMEKIKMPKDTKERIIAACENTARNKVISKIDNDGYTDHVFTAERVKPKNRIMRSISAVAACAVIAGGIGTTGYLFHRNGSSPVADVESTTVFSEPDEQMSNTGCPFGDFNDFEFSIKFGDDGEELIGFSDETRSKLADFLNTFNWGDEIEEAEVKVLDENEINDEKYAMISWSKDNKKYFVAVSDSGLVGAASLESPQDLQPITDIKYYRVDFNAFYKGMKDILDMDPFAEKTTFTACEDSPFTDILAKDYNVSPFTLDFAQADQEKYDKMAELINSQKWFEFDGIDVYHAWSFDPNRNNFTIRCDEGSTVSYASFDYTDTATIYSVTYDENGVIADQDWKFYRCDDKHFGCKLGDIFGTYIPDDFRNWEPDENEAEIYEHKCNAIDFSEVLAWNDCDYTVIAGDRDERISMTPEQIEQFKKCFDNIELKKENMVPDLWAGYGSPEFEADFGNTFVMISNENVLKDISISMDKKLIAIYDGGTSCSSNMCTRVYRIDDPEQFQFVLDIIK</sequence>
<dbReference type="AlphaFoldDB" id="A0A1M7JQZ4"/>
<reference evidence="2 3" key="1">
    <citation type="submission" date="2016-11" db="EMBL/GenBank/DDBJ databases">
        <authorList>
            <person name="Jaros S."/>
            <person name="Januszkiewicz K."/>
            <person name="Wedrychowicz H."/>
        </authorList>
    </citation>
    <scope>NUCLEOTIDE SEQUENCE [LARGE SCALE GENOMIC DNA]</scope>
    <source>
        <strain evidence="2 3">Y1</strain>
    </source>
</reference>
<keyword evidence="1" id="KW-0812">Transmembrane</keyword>
<dbReference type="RefSeq" id="WP_072950600.1">
    <property type="nucleotide sequence ID" value="NZ_FRCT01000006.1"/>
</dbReference>
<dbReference type="OrthoDB" id="1816255at2"/>
<proteinExistence type="predicted"/>
<evidence type="ECO:0000256" key="1">
    <source>
        <dbReference type="SAM" id="Phobius"/>
    </source>
</evidence>
<feature type="transmembrane region" description="Helical" evidence="1">
    <location>
        <begin position="62"/>
        <end position="83"/>
    </location>
</feature>
<dbReference type="Proteomes" id="UP000184394">
    <property type="component" value="Unassembled WGS sequence"/>
</dbReference>